<dbReference type="Proteomes" id="UP000037035">
    <property type="component" value="Unassembled WGS sequence"/>
</dbReference>
<evidence type="ECO:0000313" key="2">
    <source>
        <dbReference type="EMBL" id="KNZ48043.1"/>
    </source>
</evidence>
<organism evidence="3 4">
    <name type="scientific">Puccinia sorghi</name>
    <dbReference type="NCBI Taxonomy" id="27349"/>
    <lineage>
        <taxon>Eukaryota</taxon>
        <taxon>Fungi</taxon>
        <taxon>Dikarya</taxon>
        <taxon>Basidiomycota</taxon>
        <taxon>Pucciniomycotina</taxon>
        <taxon>Pucciniomycetes</taxon>
        <taxon>Pucciniales</taxon>
        <taxon>Pucciniaceae</taxon>
        <taxon>Puccinia</taxon>
    </lineage>
</organism>
<feature type="non-terminal residue" evidence="3">
    <location>
        <position position="1"/>
    </location>
</feature>
<dbReference type="EMBL" id="LAVV01011219">
    <property type="protein sequence ID" value="KNZ48043.1"/>
    <property type="molecule type" value="Genomic_DNA"/>
</dbReference>
<dbReference type="AlphaFoldDB" id="A0A0L6UHN2"/>
<evidence type="ECO:0000259" key="1">
    <source>
        <dbReference type="Pfam" id="PF22936"/>
    </source>
</evidence>
<evidence type="ECO:0000313" key="3">
    <source>
        <dbReference type="EMBL" id="KNZ48046.1"/>
    </source>
</evidence>
<name>A0A0L6UHN2_9BASI</name>
<proteinExistence type="predicted"/>
<dbReference type="EMBL" id="LAVV01011216">
    <property type="protein sequence ID" value="KNZ48046.1"/>
    <property type="molecule type" value="Genomic_DNA"/>
</dbReference>
<accession>A0A0L6UHN2</accession>
<sequence length="101" mass="11106">GCLHLLSNLRKLRQNILLNLASLDGLVMATHVGSIRLLSKHSMIKLDNVLYCPSIRGTLISLGQLLDDDFTISFDNHSMVFTAPVLELPYGVKSLSTTNVI</sequence>
<protein>
    <recommendedName>
        <fullName evidence="1">Retrovirus-related Pol polyprotein from transposon TNT 1-94-like beta-barrel domain-containing protein</fullName>
    </recommendedName>
</protein>
<reference evidence="3 4" key="1">
    <citation type="submission" date="2015-08" db="EMBL/GenBank/DDBJ databases">
        <title>Next Generation Sequencing and Analysis of the Genome of Puccinia sorghi L Schw, the Causal Agent of Maize Common Rust.</title>
        <authorList>
            <person name="Rochi L."/>
            <person name="Burguener G."/>
            <person name="Darino M."/>
            <person name="Turjanski A."/>
            <person name="Kreff E."/>
            <person name="Dieguez M.J."/>
            <person name="Sacco F."/>
        </authorList>
    </citation>
    <scope>NUCLEOTIDE SEQUENCE [LARGE SCALE GENOMIC DNA]</scope>
    <source>
        <strain evidence="3 4">RO10H11247</strain>
    </source>
</reference>
<dbReference type="VEuPathDB" id="FungiDB:VP01_5950g2"/>
<feature type="domain" description="Retrovirus-related Pol polyprotein from transposon TNT 1-94-like beta-barrel" evidence="1">
    <location>
        <begin position="7"/>
        <end position="68"/>
    </location>
</feature>
<comment type="caution">
    <text evidence="3">The sequence shown here is derived from an EMBL/GenBank/DDBJ whole genome shotgun (WGS) entry which is preliminary data.</text>
</comment>
<keyword evidence="4" id="KW-1185">Reference proteome</keyword>
<dbReference type="Pfam" id="PF22936">
    <property type="entry name" value="Pol_BBD"/>
    <property type="match status" value="1"/>
</dbReference>
<gene>
    <name evidence="3" type="ORF">VP01_5948g1</name>
    <name evidence="2" type="ORF">VP01_5950g2</name>
</gene>
<dbReference type="InterPro" id="IPR054722">
    <property type="entry name" value="PolX-like_BBD"/>
</dbReference>
<dbReference type="OrthoDB" id="2517540at2759"/>
<dbReference type="VEuPathDB" id="FungiDB:VP01_5948g1"/>
<evidence type="ECO:0000313" key="4">
    <source>
        <dbReference type="Proteomes" id="UP000037035"/>
    </source>
</evidence>